<evidence type="ECO:0000313" key="8">
    <source>
        <dbReference type="Proteomes" id="UP000464314"/>
    </source>
</evidence>
<keyword evidence="8" id="KW-1185">Reference proteome</keyword>
<dbReference type="InterPro" id="IPR029052">
    <property type="entry name" value="Metallo-depent_PP-like"/>
</dbReference>
<evidence type="ECO:0000313" key="7">
    <source>
        <dbReference type="EMBL" id="QHQ62275.1"/>
    </source>
</evidence>
<protein>
    <recommendedName>
        <fullName evidence="6">Calcineurin-like phosphoesterase domain-containing protein</fullName>
    </recommendedName>
</protein>
<dbReference type="PANTHER" id="PTHR42988">
    <property type="entry name" value="PHOSPHOHYDROLASE"/>
    <property type="match status" value="1"/>
</dbReference>
<keyword evidence="5" id="KW-0812">Transmembrane</keyword>
<keyword evidence="1" id="KW-0479">Metal-binding</keyword>
<reference evidence="7 8" key="1">
    <citation type="submission" date="2020-01" db="EMBL/GenBank/DDBJ databases">
        <title>Genome analysis of Anaerocolumna sp. CBA3638.</title>
        <authorList>
            <person name="Kim J."/>
            <person name="Roh S.W."/>
        </authorList>
    </citation>
    <scope>NUCLEOTIDE SEQUENCE [LARGE SCALE GENOMIC DNA]</scope>
    <source>
        <strain evidence="7 8">CBA3638</strain>
    </source>
</reference>
<dbReference type="InterPro" id="IPR004843">
    <property type="entry name" value="Calcineurin-like_PHP"/>
</dbReference>
<dbReference type="InterPro" id="IPR050884">
    <property type="entry name" value="CNP_phosphodiesterase-III"/>
</dbReference>
<feature type="transmembrane region" description="Helical" evidence="5">
    <location>
        <begin position="12"/>
        <end position="34"/>
    </location>
</feature>
<feature type="domain" description="Calcineurin-like phosphoesterase" evidence="6">
    <location>
        <begin position="55"/>
        <end position="132"/>
    </location>
</feature>
<evidence type="ECO:0000256" key="1">
    <source>
        <dbReference type="ARBA" id="ARBA00022723"/>
    </source>
</evidence>
<sequence>MNYSINEKNKRNLVKLLTIFLVILILILLARYFYSLYSKKDNIQYSHNTSDKNQTFYVASDIHYLSEKLTDHGVAFEKYISSGDGKQLNYIDNILNAFITDIKKVKPDFLIISGDLTNNGEKESHLDLADKLKTIEKTVRQSL</sequence>
<keyword evidence="5" id="KW-0472">Membrane</keyword>
<evidence type="ECO:0000256" key="5">
    <source>
        <dbReference type="SAM" id="Phobius"/>
    </source>
</evidence>
<dbReference type="AlphaFoldDB" id="A0A6P1TS04"/>
<comment type="similarity">
    <text evidence="4">Belongs to the cyclic nucleotide phosphodiesterase class-III family.</text>
</comment>
<evidence type="ECO:0000256" key="3">
    <source>
        <dbReference type="ARBA" id="ARBA00023004"/>
    </source>
</evidence>
<dbReference type="Gene3D" id="3.60.21.10">
    <property type="match status" value="1"/>
</dbReference>
<dbReference type="PANTHER" id="PTHR42988:SF2">
    <property type="entry name" value="CYCLIC NUCLEOTIDE PHOSPHODIESTERASE CBUA0032-RELATED"/>
    <property type="match status" value="1"/>
</dbReference>
<keyword evidence="3" id="KW-0408">Iron</keyword>
<dbReference type="GO" id="GO:0046872">
    <property type="term" value="F:metal ion binding"/>
    <property type="evidence" value="ECO:0007669"/>
    <property type="project" value="UniProtKB-KW"/>
</dbReference>
<keyword evidence="5" id="KW-1133">Transmembrane helix</keyword>
<dbReference type="Pfam" id="PF00149">
    <property type="entry name" value="Metallophos"/>
    <property type="match status" value="1"/>
</dbReference>
<organism evidence="7 8">
    <name type="scientific">Anaerocolumna sedimenticola</name>
    <dbReference type="NCBI Taxonomy" id="2696063"/>
    <lineage>
        <taxon>Bacteria</taxon>
        <taxon>Bacillati</taxon>
        <taxon>Bacillota</taxon>
        <taxon>Clostridia</taxon>
        <taxon>Lachnospirales</taxon>
        <taxon>Lachnospiraceae</taxon>
        <taxon>Anaerocolumna</taxon>
    </lineage>
</organism>
<evidence type="ECO:0000256" key="2">
    <source>
        <dbReference type="ARBA" id="ARBA00022801"/>
    </source>
</evidence>
<gene>
    <name evidence="7" type="ORF">Ana3638_17020</name>
</gene>
<dbReference type="RefSeq" id="WP_161839100.1">
    <property type="nucleotide sequence ID" value="NZ_CP048000.1"/>
</dbReference>
<keyword evidence="2" id="KW-0378">Hydrolase</keyword>
<evidence type="ECO:0000259" key="6">
    <source>
        <dbReference type="Pfam" id="PF00149"/>
    </source>
</evidence>
<dbReference type="EMBL" id="CP048000">
    <property type="protein sequence ID" value="QHQ62275.1"/>
    <property type="molecule type" value="Genomic_DNA"/>
</dbReference>
<dbReference type="Proteomes" id="UP000464314">
    <property type="component" value="Chromosome"/>
</dbReference>
<dbReference type="SUPFAM" id="SSF56300">
    <property type="entry name" value="Metallo-dependent phosphatases"/>
    <property type="match status" value="1"/>
</dbReference>
<dbReference type="KEGG" id="anr:Ana3638_17020"/>
<evidence type="ECO:0000256" key="4">
    <source>
        <dbReference type="ARBA" id="ARBA00025742"/>
    </source>
</evidence>
<accession>A0A6P1TS04</accession>
<name>A0A6P1TS04_9FIRM</name>
<dbReference type="GO" id="GO:0016787">
    <property type="term" value="F:hydrolase activity"/>
    <property type="evidence" value="ECO:0007669"/>
    <property type="project" value="UniProtKB-KW"/>
</dbReference>
<proteinExistence type="inferred from homology"/>